<sequence length="202" mass="22741">MLTVHHLNASRSTRVIWLLNELGLTYDIVRHQRDPDTHLAPDSLKAIHPLGKAPVLVDNEHTLCESGAIMEYILDKSESNQMRPEHGTPAYYKYLEWTHFAEGSLALPVIASVVMKMEQRQGDQAMDSYINKEIDVDFSYIDATLAEQAFFAGEEFSAADIMMTVMLDIADNIGLISTRKNIKAYLSKIHDRAAYKAAQEQG</sequence>
<dbReference type="CDD" id="cd03046">
    <property type="entry name" value="GST_N_GTT1_like"/>
    <property type="match status" value="1"/>
</dbReference>
<gene>
    <name evidence="7" type="primary">gst</name>
    <name evidence="7" type="ORF">PPEP_a2148</name>
</gene>
<dbReference type="SFLD" id="SFLDS00019">
    <property type="entry name" value="Glutathione_Transferase_(cytos"/>
    <property type="match status" value="1"/>
</dbReference>
<reference evidence="7 8" key="1">
    <citation type="submission" date="2015-06" db="EMBL/GenBank/DDBJ databases">
        <title>Genome sequence of Pseudoalteromonas peptidolytica.</title>
        <authorList>
            <person name="Xie B.-B."/>
            <person name="Rong J.-C."/>
            <person name="Qin Q.-L."/>
            <person name="Zhang Y.-Z."/>
        </authorList>
    </citation>
    <scope>NUCLEOTIDE SEQUENCE [LARGE SCALE GENOMIC DNA]</scope>
    <source>
        <strain evidence="7 8">F12-50-A1</strain>
    </source>
</reference>
<dbReference type="FunFam" id="3.40.30.10:FF:000156">
    <property type="entry name" value="Glutathione S-transferase 1"/>
    <property type="match status" value="1"/>
</dbReference>
<evidence type="ECO:0000259" key="5">
    <source>
        <dbReference type="PROSITE" id="PS50404"/>
    </source>
</evidence>
<feature type="domain" description="GST C-terminal" evidence="6">
    <location>
        <begin position="87"/>
        <end position="202"/>
    </location>
</feature>
<protein>
    <recommendedName>
        <fullName evidence="1">glutathione transferase</fullName>
        <ecNumber evidence="1">2.5.1.18</ecNumber>
    </recommendedName>
</protein>
<comment type="caution">
    <text evidence="7">The sequence shown here is derived from an EMBL/GenBank/DDBJ whole genome shotgun (WGS) entry which is preliminary data.</text>
</comment>
<evidence type="ECO:0000256" key="2">
    <source>
        <dbReference type="ARBA" id="ARBA00022679"/>
    </source>
</evidence>
<evidence type="ECO:0000313" key="8">
    <source>
        <dbReference type="Proteomes" id="UP000660708"/>
    </source>
</evidence>
<dbReference type="InterPro" id="IPR004045">
    <property type="entry name" value="Glutathione_S-Trfase_N"/>
</dbReference>
<evidence type="ECO:0000313" key="7">
    <source>
        <dbReference type="EMBL" id="MBE0347646.1"/>
    </source>
</evidence>
<dbReference type="SFLD" id="SFLDG01150">
    <property type="entry name" value="Main.1:_Beta-like"/>
    <property type="match status" value="1"/>
</dbReference>
<comment type="similarity">
    <text evidence="4">Belongs to the GST superfamily.</text>
</comment>
<dbReference type="Gene3D" id="1.20.1050.10">
    <property type="match status" value="1"/>
</dbReference>
<comment type="catalytic activity">
    <reaction evidence="3">
        <text>RX + glutathione = an S-substituted glutathione + a halide anion + H(+)</text>
        <dbReference type="Rhea" id="RHEA:16437"/>
        <dbReference type="ChEBI" id="CHEBI:15378"/>
        <dbReference type="ChEBI" id="CHEBI:16042"/>
        <dbReference type="ChEBI" id="CHEBI:17792"/>
        <dbReference type="ChEBI" id="CHEBI:57925"/>
        <dbReference type="ChEBI" id="CHEBI:90779"/>
        <dbReference type="EC" id="2.5.1.18"/>
    </reaction>
</comment>
<dbReference type="EC" id="2.5.1.18" evidence="1"/>
<keyword evidence="8" id="KW-1185">Reference proteome</keyword>
<dbReference type="InterPro" id="IPR036282">
    <property type="entry name" value="Glutathione-S-Trfase_C_sf"/>
</dbReference>
<dbReference type="Pfam" id="PF00043">
    <property type="entry name" value="GST_C"/>
    <property type="match status" value="1"/>
</dbReference>
<dbReference type="InterPro" id="IPR036249">
    <property type="entry name" value="Thioredoxin-like_sf"/>
</dbReference>
<dbReference type="SFLD" id="SFLDG00358">
    <property type="entry name" value="Main_(cytGST)"/>
    <property type="match status" value="1"/>
</dbReference>
<dbReference type="Gene3D" id="3.40.30.10">
    <property type="entry name" value="Glutaredoxin"/>
    <property type="match status" value="1"/>
</dbReference>
<dbReference type="PROSITE" id="PS50405">
    <property type="entry name" value="GST_CTER"/>
    <property type="match status" value="1"/>
</dbReference>
<dbReference type="Pfam" id="PF02798">
    <property type="entry name" value="GST_N"/>
    <property type="match status" value="1"/>
</dbReference>
<feature type="domain" description="GST N-terminal" evidence="5">
    <location>
        <begin position="1"/>
        <end position="81"/>
    </location>
</feature>
<keyword evidence="2 7" id="KW-0808">Transferase</keyword>
<accession>A0A8I0MXJ2</accession>
<evidence type="ECO:0000256" key="3">
    <source>
        <dbReference type="ARBA" id="ARBA00047960"/>
    </source>
</evidence>
<name>A0A8I0MXJ2_9GAMM</name>
<dbReference type="PROSITE" id="PS50404">
    <property type="entry name" value="GST_NTER"/>
    <property type="match status" value="1"/>
</dbReference>
<dbReference type="GO" id="GO:0004601">
    <property type="term" value="F:peroxidase activity"/>
    <property type="evidence" value="ECO:0007669"/>
    <property type="project" value="UniProtKB-ARBA"/>
</dbReference>
<dbReference type="SUPFAM" id="SSF47616">
    <property type="entry name" value="GST C-terminal domain-like"/>
    <property type="match status" value="1"/>
</dbReference>
<dbReference type="RefSeq" id="WP_147391380.1">
    <property type="nucleotide sequence ID" value="NZ_AQHF01000026.1"/>
</dbReference>
<dbReference type="SUPFAM" id="SSF52833">
    <property type="entry name" value="Thioredoxin-like"/>
    <property type="match status" value="1"/>
</dbReference>
<dbReference type="PANTHER" id="PTHR44051:SF9">
    <property type="entry name" value="GLUTATHIONE S-TRANSFERASE 1"/>
    <property type="match status" value="1"/>
</dbReference>
<evidence type="ECO:0000259" key="6">
    <source>
        <dbReference type="PROSITE" id="PS50405"/>
    </source>
</evidence>
<dbReference type="InterPro" id="IPR004046">
    <property type="entry name" value="GST_C"/>
</dbReference>
<dbReference type="InterPro" id="IPR040079">
    <property type="entry name" value="Glutathione_S-Trfase"/>
</dbReference>
<dbReference type="GO" id="GO:0004364">
    <property type="term" value="F:glutathione transferase activity"/>
    <property type="evidence" value="ECO:0007669"/>
    <property type="project" value="UniProtKB-EC"/>
</dbReference>
<dbReference type="AlphaFoldDB" id="A0A8I0MXJ2"/>
<dbReference type="InterPro" id="IPR010987">
    <property type="entry name" value="Glutathione-S-Trfase_C-like"/>
</dbReference>
<dbReference type="PANTHER" id="PTHR44051">
    <property type="entry name" value="GLUTATHIONE S-TRANSFERASE-RELATED"/>
    <property type="match status" value="1"/>
</dbReference>
<evidence type="ECO:0000256" key="4">
    <source>
        <dbReference type="RuleBase" id="RU003494"/>
    </source>
</evidence>
<dbReference type="EMBL" id="AQHF01000026">
    <property type="protein sequence ID" value="MBE0347646.1"/>
    <property type="molecule type" value="Genomic_DNA"/>
</dbReference>
<evidence type="ECO:0000256" key="1">
    <source>
        <dbReference type="ARBA" id="ARBA00012452"/>
    </source>
</evidence>
<proteinExistence type="inferred from homology"/>
<organism evidence="7 8">
    <name type="scientific">Pseudoalteromonas peptidolytica F12-50-A1</name>
    <dbReference type="NCBI Taxonomy" id="1315280"/>
    <lineage>
        <taxon>Bacteria</taxon>
        <taxon>Pseudomonadati</taxon>
        <taxon>Pseudomonadota</taxon>
        <taxon>Gammaproteobacteria</taxon>
        <taxon>Alteromonadales</taxon>
        <taxon>Pseudoalteromonadaceae</taxon>
        <taxon>Pseudoalteromonas</taxon>
    </lineage>
</organism>
<dbReference type="GO" id="GO:0005737">
    <property type="term" value="C:cytoplasm"/>
    <property type="evidence" value="ECO:0007669"/>
    <property type="project" value="UniProtKB-ARBA"/>
</dbReference>
<dbReference type="Proteomes" id="UP000660708">
    <property type="component" value="Unassembled WGS sequence"/>
</dbReference>